<keyword evidence="1" id="KW-1133">Transmembrane helix</keyword>
<keyword evidence="1" id="KW-0812">Transmembrane</keyword>
<organism evidence="2 3">
    <name type="scientific">Weissella oryzae (strain DSM 25784 / JCM 18191 / LMG 30913 / SG25)</name>
    <dbReference type="NCBI Taxonomy" id="1329250"/>
    <lineage>
        <taxon>Bacteria</taxon>
        <taxon>Bacillati</taxon>
        <taxon>Bacillota</taxon>
        <taxon>Bacilli</taxon>
        <taxon>Lactobacillales</taxon>
        <taxon>Lactobacillaceae</taxon>
        <taxon>Weissella</taxon>
    </lineage>
</organism>
<evidence type="ECO:0000313" key="3">
    <source>
        <dbReference type="Proteomes" id="UP000030643"/>
    </source>
</evidence>
<evidence type="ECO:0000313" key="2">
    <source>
        <dbReference type="EMBL" id="GAK31606.1"/>
    </source>
</evidence>
<proteinExistence type="predicted"/>
<dbReference type="Proteomes" id="UP000030643">
    <property type="component" value="Unassembled WGS sequence"/>
</dbReference>
<keyword evidence="3" id="KW-1185">Reference proteome</keyword>
<name>A0A069D2F0_WEIOS</name>
<gene>
    <name evidence="2" type="ORF">WOSG25_110840</name>
</gene>
<dbReference type="EMBL" id="DF820494">
    <property type="protein sequence ID" value="GAK31606.1"/>
    <property type="molecule type" value="Genomic_DNA"/>
</dbReference>
<reference evidence="3" key="1">
    <citation type="journal article" date="2014" name="Genome Announc.">
        <title>Draft genome sequence of Weissella oryzae SG25T, isolated from fermented rice grains.</title>
        <authorList>
            <person name="Tanizawa Y."/>
            <person name="Fujisawa T."/>
            <person name="Mochizuki T."/>
            <person name="Kaminuma E."/>
            <person name="Suzuki Y."/>
            <person name="Nakamura Y."/>
            <person name="Tohno M."/>
        </authorList>
    </citation>
    <scope>NUCLEOTIDE SEQUENCE [LARGE SCALE GENOMIC DNA]</scope>
    <source>
        <strain evidence="3">DSM 25784 / JCM 18191 / LMG 30913 / SG25</strain>
    </source>
</reference>
<dbReference type="OrthoDB" id="9929796at2"/>
<keyword evidence="1" id="KW-0472">Membrane</keyword>
<protein>
    <submittedName>
        <fullName evidence="2">Uncharacterized protein</fullName>
    </submittedName>
</protein>
<dbReference type="STRING" id="1329250.WOSG25_110840"/>
<feature type="transmembrane region" description="Helical" evidence="1">
    <location>
        <begin position="12"/>
        <end position="32"/>
    </location>
</feature>
<sequence length="113" mass="13003">MFNFYDTKQFFAKFVLNLIMFILAVMLIAFLMEQWQQVAKAETHRSEETTILNVEKSSNLFGTSVAYIVKNPVGTGNISVDEHGSFARYNKGDKIKIEINKYKNLDDDIELVN</sequence>
<dbReference type="AlphaFoldDB" id="A0A069D2F0"/>
<accession>A0A069D2F0</accession>
<evidence type="ECO:0000256" key="1">
    <source>
        <dbReference type="SAM" id="Phobius"/>
    </source>
</evidence>